<evidence type="ECO:0000313" key="2">
    <source>
        <dbReference type="EMBL" id="OHB12481.1"/>
    </source>
</evidence>
<reference evidence="2 3" key="1">
    <citation type="journal article" date="2016" name="Nat. Commun.">
        <title>Thousands of microbial genomes shed light on interconnected biogeochemical processes in an aquifer system.</title>
        <authorList>
            <person name="Anantharaman K."/>
            <person name="Brown C.T."/>
            <person name="Hug L.A."/>
            <person name="Sharon I."/>
            <person name="Castelle C.J."/>
            <person name="Probst A.J."/>
            <person name="Thomas B.C."/>
            <person name="Singh A."/>
            <person name="Wilkins M.J."/>
            <person name="Karaoz U."/>
            <person name="Brodie E.L."/>
            <person name="Williams K.H."/>
            <person name="Hubbard S.S."/>
            <person name="Banfield J.F."/>
        </authorList>
    </citation>
    <scope>NUCLEOTIDE SEQUENCE [LARGE SCALE GENOMIC DNA]</scope>
</reference>
<keyword evidence="1" id="KW-0203">Cytokinin biosynthesis</keyword>
<dbReference type="NCBIfam" id="TIGR00730">
    <property type="entry name" value="Rossman fold protein, TIGR00730 family"/>
    <property type="match status" value="1"/>
</dbReference>
<dbReference type="GO" id="GO:0016787">
    <property type="term" value="F:hydrolase activity"/>
    <property type="evidence" value="ECO:0007669"/>
    <property type="project" value="UniProtKB-KW"/>
</dbReference>
<name>A0A1G2USX6_9BACT</name>
<comment type="similarity">
    <text evidence="1">Belongs to the LOG family.</text>
</comment>
<gene>
    <name evidence="2" type="ORF">A3G46_01055</name>
</gene>
<dbReference type="Gene3D" id="3.40.50.450">
    <property type="match status" value="1"/>
</dbReference>
<dbReference type="InterPro" id="IPR005269">
    <property type="entry name" value="LOG"/>
</dbReference>
<dbReference type="PANTHER" id="PTHR43393:SF2">
    <property type="entry name" value="CYTOKININ RIBOSIDE 5'-MONOPHOSPHATE PHOSPHORIBOHYDROLASE"/>
    <property type="match status" value="1"/>
</dbReference>
<dbReference type="EC" id="3.2.2.n1" evidence="1"/>
<dbReference type="AlphaFoldDB" id="A0A1G2USX6"/>
<dbReference type="Pfam" id="PF03641">
    <property type="entry name" value="Lysine_decarbox"/>
    <property type="match status" value="1"/>
</dbReference>
<proteinExistence type="inferred from homology"/>
<dbReference type="GO" id="GO:0009691">
    <property type="term" value="P:cytokinin biosynthetic process"/>
    <property type="evidence" value="ECO:0007669"/>
    <property type="project" value="UniProtKB-UniRule"/>
</dbReference>
<accession>A0A1G2USX6</accession>
<organism evidence="2 3">
    <name type="scientific">Candidatus Zambryskibacteria bacterium RIFCSPLOWO2_12_FULL_39_16</name>
    <dbReference type="NCBI Taxonomy" id="1802775"/>
    <lineage>
        <taxon>Bacteria</taxon>
        <taxon>Candidatus Zambryskiibacteriota</taxon>
    </lineage>
</organism>
<dbReference type="Proteomes" id="UP000177276">
    <property type="component" value="Unassembled WGS sequence"/>
</dbReference>
<sequence>MDNKTKPITLLEISEASKKRVALIAKEFSSGFEFVRNYPRSVTFFGSSRTESDDPYYEKAKGLAGRIVKELHYSVTTGGGPGIMEAANKGAYEAGGNSLGLTIELPLEQMANSYLTDREDFHYFFSRKVCLSFSAEAYIFFPGGFGTLDEFLEILTLIQTNKIPKAPIILVGEFYWNPLQQFFKEIILKNNMINDKDLSLYIITDNEDEILKIIKEAPIRLGLKYDENSEKSVKNNSSLNGHEPLSGLFKKIS</sequence>
<evidence type="ECO:0000256" key="1">
    <source>
        <dbReference type="RuleBase" id="RU363015"/>
    </source>
</evidence>
<protein>
    <recommendedName>
        <fullName evidence="1">Cytokinin riboside 5'-monophosphate phosphoribohydrolase</fullName>
        <ecNumber evidence="1">3.2.2.n1</ecNumber>
    </recommendedName>
</protein>
<dbReference type="InterPro" id="IPR031100">
    <property type="entry name" value="LOG_fam"/>
</dbReference>
<dbReference type="SUPFAM" id="SSF102405">
    <property type="entry name" value="MCP/YpsA-like"/>
    <property type="match status" value="1"/>
</dbReference>
<dbReference type="EMBL" id="MHWS01000008">
    <property type="protein sequence ID" value="OHB12481.1"/>
    <property type="molecule type" value="Genomic_DNA"/>
</dbReference>
<evidence type="ECO:0000313" key="3">
    <source>
        <dbReference type="Proteomes" id="UP000177276"/>
    </source>
</evidence>
<comment type="caution">
    <text evidence="2">The sequence shown here is derived from an EMBL/GenBank/DDBJ whole genome shotgun (WGS) entry which is preliminary data.</text>
</comment>
<dbReference type="GO" id="GO:0005829">
    <property type="term" value="C:cytosol"/>
    <property type="evidence" value="ECO:0007669"/>
    <property type="project" value="TreeGrafter"/>
</dbReference>
<keyword evidence="1" id="KW-0378">Hydrolase</keyword>
<dbReference type="InterPro" id="IPR052341">
    <property type="entry name" value="LOG_family_nucleotidases"/>
</dbReference>
<dbReference type="PANTHER" id="PTHR43393">
    <property type="entry name" value="CYTOKININ RIBOSIDE 5'-MONOPHOSPHATE PHOSPHORIBOHYDROLASE"/>
    <property type="match status" value="1"/>
</dbReference>